<dbReference type="EMBL" id="SIOP01000001">
    <property type="protein sequence ID" value="TAY52950.1"/>
    <property type="molecule type" value="Genomic_DNA"/>
</dbReference>
<gene>
    <name evidence="2" type="ORF">ELH90_15600</name>
</gene>
<evidence type="ECO:0000313" key="3">
    <source>
        <dbReference type="Proteomes" id="UP000292974"/>
    </source>
</evidence>
<feature type="domain" description="IrrE N-terminal-like" evidence="1">
    <location>
        <begin position="44"/>
        <end position="152"/>
    </location>
</feature>
<dbReference type="InterPro" id="IPR010359">
    <property type="entry name" value="IrrE_HExxH"/>
</dbReference>
<evidence type="ECO:0000313" key="2">
    <source>
        <dbReference type="EMBL" id="TAY52950.1"/>
    </source>
</evidence>
<dbReference type="PANTHER" id="PTHR43236">
    <property type="entry name" value="ANTITOXIN HIGA1"/>
    <property type="match status" value="1"/>
</dbReference>
<reference evidence="2 3" key="1">
    <citation type="submission" date="2019-02" db="EMBL/GenBank/DDBJ databases">
        <title>The genomic architecture of introgression among sibling species of bacteria.</title>
        <authorList>
            <person name="Cavassim M.I.A."/>
            <person name="Moeskjaer S."/>
            <person name="Moslemi C."/>
            <person name="Fields B."/>
            <person name="Bachmann A."/>
            <person name="Vilhjalmsson B."/>
            <person name="Schierup M.H."/>
            <person name="Young J.P.W."/>
            <person name="Andersen S.U."/>
        </authorList>
    </citation>
    <scope>NUCLEOTIDE SEQUENCE [LARGE SCALE GENOMIC DNA]</scope>
    <source>
        <strain evidence="2 3">SM135B</strain>
    </source>
</reference>
<dbReference type="Pfam" id="PF06114">
    <property type="entry name" value="Peptidase_M78"/>
    <property type="match status" value="1"/>
</dbReference>
<dbReference type="PANTHER" id="PTHR43236:SF1">
    <property type="entry name" value="BLL7220 PROTEIN"/>
    <property type="match status" value="1"/>
</dbReference>
<comment type="caution">
    <text evidence="2">The sequence shown here is derived from an EMBL/GenBank/DDBJ whole genome shotgun (WGS) entry which is preliminary data.</text>
</comment>
<dbReference type="AlphaFoldDB" id="A0A7M3DWJ9"/>
<dbReference type="Proteomes" id="UP000292974">
    <property type="component" value="Unassembled WGS sequence"/>
</dbReference>
<organism evidence="2 3">
    <name type="scientific">Rhizobium leguminosarum</name>
    <dbReference type="NCBI Taxonomy" id="384"/>
    <lineage>
        <taxon>Bacteria</taxon>
        <taxon>Pseudomonadati</taxon>
        <taxon>Pseudomonadota</taxon>
        <taxon>Alphaproteobacteria</taxon>
        <taxon>Hyphomicrobiales</taxon>
        <taxon>Rhizobiaceae</taxon>
        <taxon>Rhizobium/Agrobacterium group</taxon>
        <taxon>Rhizobium</taxon>
    </lineage>
</organism>
<sequence>MSFADKVIEELGITEPDEIDLEAIACHLGAKIKYEDMDSCEACIVGGNDRAIIRVSTKVRPERQRFSIGHELGHWCHHRNQPLFCKPEEVGANGAKVRDPKEKTADGYASDLLMPRRVFNPVARQYKTLNFDTVRQIARVFKTSVTSTAIRLVEGDHSPSMIVCHGQKGRKWFSRSKSVPERWFPQNDLDRQSGAFDIQFGQGTEQRHPQRIGADAWFDRHDASRYDVHEQTIRTMPGETLTFLLFRDQKMLSEEDDRRSFRR</sequence>
<evidence type="ECO:0000259" key="1">
    <source>
        <dbReference type="Pfam" id="PF06114"/>
    </source>
</evidence>
<dbReference type="InterPro" id="IPR052345">
    <property type="entry name" value="Rad_response_metalloprotease"/>
</dbReference>
<accession>A0A7M3DWJ9</accession>
<protein>
    <submittedName>
        <fullName evidence="2">ImmA/IrrE family metallo-endopeptidase</fullName>
    </submittedName>
</protein>
<dbReference type="RefSeq" id="WP_130716698.1">
    <property type="nucleotide sequence ID" value="NZ_SIOP01000001.1"/>
</dbReference>
<dbReference type="Gene3D" id="1.10.10.2910">
    <property type="match status" value="1"/>
</dbReference>
<name>A0A7M3DWJ9_RHILE</name>
<proteinExistence type="predicted"/>